<evidence type="ECO:0000256" key="2">
    <source>
        <dbReference type="ARBA" id="ARBA00022649"/>
    </source>
</evidence>
<dbReference type="RefSeq" id="WP_266058237.1">
    <property type="nucleotide sequence ID" value="NZ_JAPFQN010000010.1"/>
</dbReference>
<comment type="similarity">
    <text evidence="1">Belongs to the RelE toxin family.</text>
</comment>
<comment type="caution">
    <text evidence="3">The sequence shown here is derived from an EMBL/GenBank/DDBJ whole genome shotgun (WGS) entry which is preliminary data.</text>
</comment>
<dbReference type="InterPro" id="IPR035093">
    <property type="entry name" value="RelE/ParE_toxin_dom_sf"/>
</dbReference>
<reference evidence="3 4" key="1">
    <citation type="submission" date="2022-11" db="EMBL/GenBank/DDBJ databases">
        <title>The characterization of three novel Bacteroidetes species and genomic analysis of their roles in tidal elemental geochemical cycles.</title>
        <authorList>
            <person name="Ma K."/>
        </authorList>
    </citation>
    <scope>NUCLEOTIDE SEQUENCE [LARGE SCALE GENOMIC DNA]</scope>
    <source>
        <strain evidence="3 4">M17</strain>
    </source>
</reference>
<proteinExistence type="inferred from homology"/>
<dbReference type="InterPro" id="IPR051803">
    <property type="entry name" value="TA_system_RelE-like_toxin"/>
</dbReference>
<dbReference type="SUPFAM" id="SSF143011">
    <property type="entry name" value="RelE-like"/>
    <property type="match status" value="1"/>
</dbReference>
<evidence type="ECO:0000313" key="4">
    <source>
        <dbReference type="Proteomes" id="UP001209885"/>
    </source>
</evidence>
<accession>A0ABT3RV57</accession>
<keyword evidence="4" id="KW-1185">Reference proteome</keyword>
<evidence type="ECO:0000313" key="3">
    <source>
        <dbReference type="EMBL" id="MCX2745639.1"/>
    </source>
</evidence>
<dbReference type="Pfam" id="PF05016">
    <property type="entry name" value="ParE_toxin"/>
    <property type="match status" value="1"/>
</dbReference>
<dbReference type="EMBL" id="JAPFQN010000010">
    <property type="protein sequence ID" value="MCX2745639.1"/>
    <property type="molecule type" value="Genomic_DNA"/>
</dbReference>
<dbReference type="Gene3D" id="3.30.2310.20">
    <property type="entry name" value="RelE-like"/>
    <property type="match status" value="1"/>
</dbReference>
<keyword evidence="2" id="KW-1277">Toxin-antitoxin system</keyword>
<gene>
    <name evidence="3" type="ORF">OO013_17285</name>
</gene>
<dbReference type="Proteomes" id="UP001209885">
    <property type="component" value="Unassembled WGS sequence"/>
</dbReference>
<name>A0ABT3RV57_9BACT</name>
<dbReference type="InterPro" id="IPR007712">
    <property type="entry name" value="RelE/ParE_toxin"/>
</dbReference>
<protein>
    <submittedName>
        <fullName evidence="3">Type II toxin-antitoxin system RelE/ParE family toxin</fullName>
    </submittedName>
</protein>
<dbReference type="PANTHER" id="PTHR33755">
    <property type="entry name" value="TOXIN PARE1-RELATED"/>
    <property type="match status" value="1"/>
</dbReference>
<organism evidence="3 4">
    <name type="scientific">Mangrovivirga halotolerans</name>
    <dbReference type="NCBI Taxonomy" id="2993936"/>
    <lineage>
        <taxon>Bacteria</taxon>
        <taxon>Pseudomonadati</taxon>
        <taxon>Bacteroidota</taxon>
        <taxon>Cytophagia</taxon>
        <taxon>Cytophagales</taxon>
        <taxon>Mangrovivirgaceae</taxon>
        <taxon>Mangrovivirga</taxon>
    </lineage>
</organism>
<sequence length="101" mass="11845">MVEVIWTKKALGQLERAVKYIQNEQGTSYAKIVLNKILDSTELLENHLNIGTIEPLLKHKKSEYRFLVVWSYKIIYRMTKSKVVISRVFHTSRDPKKLKGI</sequence>
<evidence type="ECO:0000256" key="1">
    <source>
        <dbReference type="ARBA" id="ARBA00006226"/>
    </source>
</evidence>